<reference evidence="3 4" key="1">
    <citation type="submission" date="2023-08" db="EMBL/GenBank/DDBJ databases">
        <title>Black Yeasts Isolated from many extreme environments.</title>
        <authorList>
            <person name="Coleine C."/>
            <person name="Stajich J.E."/>
            <person name="Selbmann L."/>
        </authorList>
    </citation>
    <scope>NUCLEOTIDE SEQUENCE [LARGE SCALE GENOMIC DNA]</scope>
    <source>
        <strain evidence="3 4">CCFEE 5885</strain>
    </source>
</reference>
<feature type="region of interest" description="Disordered" evidence="1">
    <location>
        <begin position="343"/>
        <end position="376"/>
    </location>
</feature>
<dbReference type="PANTHER" id="PTHR10963:SF24">
    <property type="entry name" value="GLYCOSIDASE C21B10.07-RELATED"/>
    <property type="match status" value="1"/>
</dbReference>
<dbReference type="PANTHER" id="PTHR10963">
    <property type="entry name" value="GLYCOSYL HYDROLASE-RELATED"/>
    <property type="match status" value="1"/>
</dbReference>
<dbReference type="PROSITE" id="PS51762">
    <property type="entry name" value="GH16_2"/>
    <property type="match status" value="1"/>
</dbReference>
<organism evidence="3 4">
    <name type="scientific">Lithohypha guttulata</name>
    <dbReference type="NCBI Taxonomy" id="1690604"/>
    <lineage>
        <taxon>Eukaryota</taxon>
        <taxon>Fungi</taxon>
        <taxon>Dikarya</taxon>
        <taxon>Ascomycota</taxon>
        <taxon>Pezizomycotina</taxon>
        <taxon>Eurotiomycetes</taxon>
        <taxon>Chaetothyriomycetidae</taxon>
        <taxon>Chaetothyriales</taxon>
        <taxon>Trichomeriaceae</taxon>
        <taxon>Lithohypha</taxon>
    </lineage>
</organism>
<sequence>MPAWTLSYDYSGENFFNNFQFFTDTDPTKGHVKYVDLPTANSTGLAGFIPDDTTTPSTKPVVYLGVDYTTPDTTAGRPSTRVTSNQTFNNALILADILHMPAPICGSWPAYWILGSAATWPEAGEIDILENVNDASTNKYTLHTDPGIATTNYTGGAQKGHLETTNCDVNAPDQGKNVGCSVTDAPDVPSYGTAFNANKGGVFATLIDTDGIRIWFFPRNAIPDDITQNTPNPPGRAMNRPGANSTWPAPNARFDGPGNDFDAHFRDMQIIINTAFCGEWAGAVWNSSETCTSLAPTCEEYVSANPAAFEDVYWAIRGIQVWEPVGGAGCGGNGAANWTVPYPDGPGGNKNKRFGGVAGPAERRSEVGRLGAKRDL</sequence>
<name>A0ABR0KMX9_9EURO</name>
<feature type="compositionally biased region" description="Basic and acidic residues" evidence="1">
    <location>
        <begin position="361"/>
        <end position="376"/>
    </location>
</feature>
<dbReference type="Gene3D" id="2.60.120.200">
    <property type="match status" value="1"/>
</dbReference>
<dbReference type="InterPro" id="IPR013320">
    <property type="entry name" value="ConA-like_dom_sf"/>
</dbReference>
<protein>
    <recommendedName>
        <fullName evidence="2">GH16 domain-containing protein</fullName>
    </recommendedName>
</protein>
<evidence type="ECO:0000259" key="2">
    <source>
        <dbReference type="PROSITE" id="PS51762"/>
    </source>
</evidence>
<dbReference type="CDD" id="cd02181">
    <property type="entry name" value="GH16_fungal_Lam16A_glucanase"/>
    <property type="match status" value="1"/>
</dbReference>
<evidence type="ECO:0000256" key="1">
    <source>
        <dbReference type="SAM" id="MobiDB-lite"/>
    </source>
</evidence>
<comment type="caution">
    <text evidence="3">The sequence shown here is derived from an EMBL/GenBank/DDBJ whole genome shotgun (WGS) entry which is preliminary data.</text>
</comment>
<feature type="domain" description="GH16" evidence="2">
    <location>
        <begin position="1"/>
        <end position="289"/>
    </location>
</feature>
<keyword evidence="4" id="KW-1185">Reference proteome</keyword>
<accession>A0ABR0KMX9</accession>
<dbReference type="InterPro" id="IPR000757">
    <property type="entry name" value="Beta-glucanase-like"/>
</dbReference>
<proteinExistence type="predicted"/>
<gene>
    <name evidence="3" type="ORF">LTR24_000690</name>
</gene>
<dbReference type="Proteomes" id="UP001345013">
    <property type="component" value="Unassembled WGS sequence"/>
</dbReference>
<dbReference type="InterPro" id="IPR050546">
    <property type="entry name" value="Glycosyl_Hydrlase_16"/>
</dbReference>
<dbReference type="Pfam" id="PF26113">
    <property type="entry name" value="GH16_XgeA"/>
    <property type="match status" value="1"/>
</dbReference>
<evidence type="ECO:0000313" key="4">
    <source>
        <dbReference type="Proteomes" id="UP001345013"/>
    </source>
</evidence>
<dbReference type="SUPFAM" id="SSF49899">
    <property type="entry name" value="Concanavalin A-like lectins/glucanases"/>
    <property type="match status" value="1"/>
</dbReference>
<dbReference type="EMBL" id="JAVRRG010000005">
    <property type="protein sequence ID" value="KAK5100843.1"/>
    <property type="molecule type" value="Genomic_DNA"/>
</dbReference>
<evidence type="ECO:0000313" key="3">
    <source>
        <dbReference type="EMBL" id="KAK5100843.1"/>
    </source>
</evidence>